<evidence type="ECO:0000256" key="6">
    <source>
        <dbReference type="ARBA" id="ARBA00023180"/>
    </source>
</evidence>
<evidence type="ECO:0000256" key="2">
    <source>
        <dbReference type="ARBA" id="ARBA00006188"/>
    </source>
</evidence>
<dbReference type="PANTHER" id="PTHR31616:SF12">
    <property type="entry name" value="GLUCOAMYLASE"/>
    <property type="match status" value="1"/>
</dbReference>
<protein>
    <recommendedName>
        <fullName evidence="3">glucan 1,4-alpha-glucosidase</fullName>
        <ecNumber evidence="3">3.2.1.3</ecNumber>
    </recommendedName>
    <alternativeName>
        <fullName evidence="11">1,4-alpha-D-glucan glucohydrolase</fullName>
    </alternativeName>
    <alternativeName>
        <fullName evidence="10">Glucan 1,4-alpha-glucosidase</fullName>
    </alternativeName>
</protein>
<dbReference type="Pfam" id="PF00723">
    <property type="entry name" value="Glyco_hydro_15"/>
    <property type="match status" value="1"/>
</dbReference>
<evidence type="ECO:0000256" key="8">
    <source>
        <dbReference type="ARBA" id="ARBA00023295"/>
    </source>
</evidence>
<keyword evidence="6" id="KW-0325">Glycoprotein</keyword>
<feature type="signal peptide" evidence="12">
    <location>
        <begin position="1"/>
        <end position="20"/>
    </location>
</feature>
<dbReference type="InterPro" id="IPR000165">
    <property type="entry name" value="Glucoamylase"/>
</dbReference>
<accession>A0A9P6T798</accession>
<dbReference type="GO" id="GO:0000272">
    <property type="term" value="P:polysaccharide catabolic process"/>
    <property type="evidence" value="ECO:0007669"/>
    <property type="project" value="UniProtKB-KW"/>
</dbReference>
<dbReference type="Gene3D" id="1.50.10.10">
    <property type="match status" value="1"/>
</dbReference>
<evidence type="ECO:0000256" key="3">
    <source>
        <dbReference type="ARBA" id="ARBA00012593"/>
    </source>
</evidence>
<evidence type="ECO:0000256" key="7">
    <source>
        <dbReference type="ARBA" id="ARBA00023277"/>
    </source>
</evidence>
<keyword evidence="8" id="KW-0326">Glycosidase</keyword>
<dbReference type="AlphaFoldDB" id="A0A9P6T798"/>
<dbReference type="GO" id="GO:0000324">
    <property type="term" value="C:fungal-type vacuole"/>
    <property type="evidence" value="ECO:0007669"/>
    <property type="project" value="TreeGrafter"/>
</dbReference>
<feature type="domain" description="GH15-like" evidence="13">
    <location>
        <begin position="35"/>
        <end position="424"/>
    </location>
</feature>
<evidence type="ECO:0000256" key="1">
    <source>
        <dbReference type="ARBA" id="ARBA00001863"/>
    </source>
</evidence>
<evidence type="ECO:0000256" key="9">
    <source>
        <dbReference type="ARBA" id="ARBA00023326"/>
    </source>
</evidence>
<dbReference type="PRINTS" id="PR00736">
    <property type="entry name" value="GLHYDRLASE15"/>
</dbReference>
<evidence type="ECO:0000256" key="10">
    <source>
        <dbReference type="ARBA" id="ARBA00033442"/>
    </source>
</evidence>
<evidence type="ECO:0000259" key="13">
    <source>
        <dbReference type="Pfam" id="PF00723"/>
    </source>
</evidence>
<dbReference type="SUPFAM" id="SSF48208">
    <property type="entry name" value="Six-hairpin glycosidases"/>
    <property type="match status" value="1"/>
</dbReference>
<comment type="caution">
    <text evidence="14">The sequence shown here is derived from an EMBL/GenBank/DDBJ whole genome shotgun (WGS) entry which is preliminary data.</text>
</comment>
<keyword evidence="15" id="KW-1185">Reference proteome</keyword>
<dbReference type="PANTHER" id="PTHR31616">
    <property type="entry name" value="TREHALASE"/>
    <property type="match status" value="1"/>
</dbReference>
<name>A0A9P6T798_9BASI</name>
<dbReference type="InterPro" id="IPR011613">
    <property type="entry name" value="GH15-like"/>
</dbReference>
<comment type="similarity">
    <text evidence="2">Belongs to the glycosyl hydrolase 15 family.</text>
</comment>
<comment type="catalytic activity">
    <reaction evidence="1">
        <text>Hydrolysis of terminal (1-&gt;4)-linked alpha-D-glucose residues successively from non-reducing ends of the chains with release of beta-D-glucose.</text>
        <dbReference type="EC" id="3.2.1.3"/>
    </reaction>
</comment>
<gene>
    <name evidence="14" type="ORF">CROQUDRAFT_674179</name>
</gene>
<dbReference type="GO" id="GO:0004339">
    <property type="term" value="F:glucan 1,4-alpha-glucosidase activity"/>
    <property type="evidence" value="ECO:0007669"/>
    <property type="project" value="UniProtKB-EC"/>
</dbReference>
<keyword evidence="5" id="KW-0378">Hydrolase</keyword>
<proteinExistence type="inferred from homology"/>
<keyword evidence="7" id="KW-0119">Carbohydrate metabolism</keyword>
<evidence type="ECO:0000313" key="14">
    <source>
        <dbReference type="EMBL" id="KAG0141294.1"/>
    </source>
</evidence>
<evidence type="ECO:0000256" key="5">
    <source>
        <dbReference type="ARBA" id="ARBA00022801"/>
    </source>
</evidence>
<evidence type="ECO:0000256" key="4">
    <source>
        <dbReference type="ARBA" id="ARBA00022729"/>
    </source>
</evidence>
<dbReference type="InterPro" id="IPR008928">
    <property type="entry name" value="6-hairpin_glycosidase_sf"/>
</dbReference>
<reference evidence="14" key="1">
    <citation type="submission" date="2013-11" db="EMBL/GenBank/DDBJ databases">
        <title>Genome sequence of the fusiform rust pathogen reveals effectors for host alternation and coevolution with pine.</title>
        <authorList>
            <consortium name="DOE Joint Genome Institute"/>
            <person name="Smith K."/>
            <person name="Pendleton A."/>
            <person name="Kubisiak T."/>
            <person name="Anderson C."/>
            <person name="Salamov A."/>
            <person name="Aerts A."/>
            <person name="Riley R."/>
            <person name="Clum A."/>
            <person name="Lindquist E."/>
            <person name="Ence D."/>
            <person name="Campbell M."/>
            <person name="Kronenberg Z."/>
            <person name="Feau N."/>
            <person name="Dhillon B."/>
            <person name="Hamelin R."/>
            <person name="Burleigh J."/>
            <person name="Smith J."/>
            <person name="Yandell M."/>
            <person name="Nelson C."/>
            <person name="Grigoriev I."/>
            <person name="Davis J."/>
        </authorList>
    </citation>
    <scope>NUCLEOTIDE SEQUENCE</scope>
    <source>
        <strain evidence="14">G11</strain>
    </source>
</reference>
<evidence type="ECO:0000256" key="12">
    <source>
        <dbReference type="SAM" id="SignalP"/>
    </source>
</evidence>
<dbReference type="InterPro" id="IPR046966">
    <property type="entry name" value="Glucoamylase_active_site"/>
</dbReference>
<dbReference type="PROSITE" id="PS00820">
    <property type="entry name" value="GLUCOAMYLASE"/>
    <property type="match status" value="1"/>
</dbReference>
<dbReference type="EC" id="3.2.1.3" evidence="3"/>
<evidence type="ECO:0000256" key="11">
    <source>
        <dbReference type="ARBA" id="ARBA00033473"/>
    </source>
</evidence>
<dbReference type="OrthoDB" id="6123450at2759"/>
<feature type="chain" id="PRO_5040202447" description="glucan 1,4-alpha-glucosidase" evidence="12">
    <location>
        <begin position="21"/>
        <end position="456"/>
    </location>
</feature>
<dbReference type="EMBL" id="MU167392">
    <property type="protein sequence ID" value="KAG0141294.1"/>
    <property type="molecule type" value="Genomic_DNA"/>
</dbReference>
<keyword evidence="9" id="KW-0624">Polysaccharide degradation</keyword>
<dbReference type="Proteomes" id="UP000886653">
    <property type="component" value="Unassembled WGS sequence"/>
</dbReference>
<evidence type="ECO:0000313" key="15">
    <source>
        <dbReference type="Proteomes" id="UP000886653"/>
    </source>
</evidence>
<dbReference type="FunFam" id="1.50.10.10:FF:000018">
    <property type="entry name" value="Glucoamylase"/>
    <property type="match status" value="1"/>
</dbReference>
<keyword evidence="4 12" id="KW-0732">Signal</keyword>
<sequence length="456" mass="51203">MKIKFVCIAFLLTFIKGVQLDQSLDDFINEQVKASRQGVLANIGGINGTNVPGVLDGVVVASPSRFNYFCWTRNAAITFQALIERFIYGITWLEPLIKSYVDSVKTIQGVENLSGQINTGGLGEPKFYPNQTSFMEPWARPQRDGPALRASALMDYGLSIYSTQEPYVTDVLWPIIKTDLDYVVGYWNMSGFDLWEEMKGSSFFTIAVQHKTLRKGFEFSSLFGITNSTYFDHSGLLLCFLQSFWSDGHVEANINVENNRSGLDASTILASIHTFSPDLGCDERTFQPCSSRALANHKRVVDSFRTIYEINRAASSNTPVAIGRYPEDDYYGGNPWYSTTLAAAEQLYDALNMWQQLNQVNVTEISLEFFQAIAPGISVGSYGSDSPIFHLIISNVQSYAEGFLSIIRNYTPPLGPIHEQFSKLSKNFHTFQNKPRMLLFRDSWTQLACATIFLTL</sequence>
<organism evidence="14 15">
    <name type="scientific">Cronartium quercuum f. sp. fusiforme G11</name>
    <dbReference type="NCBI Taxonomy" id="708437"/>
    <lineage>
        <taxon>Eukaryota</taxon>
        <taxon>Fungi</taxon>
        <taxon>Dikarya</taxon>
        <taxon>Basidiomycota</taxon>
        <taxon>Pucciniomycotina</taxon>
        <taxon>Pucciniomycetes</taxon>
        <taxon>Pucciniales</taxon>
        <taxon>Coleosporiaceae</taxon>
        <taxon>Cronartium</taxon>
    </lineage>
</organism>
<dbReference type="InterPro" id="IPR012341">
    <property type="entry name" value="6hp_glycosidase-like_sf"/>
</dbReference>